<dbReference type="EMBL" id="JBBJUP010000001">
    <property type="protein sequence ID" value="MEJ8277435.1"/>
    <property type="molecule type" value="Genomic_DNA"/>
</dbReference>
<organism evidence="1 2">
    <name type="scientific">Pseudonocardia spirodelae</name>
    <dbReference type="NCBI Taxonomy" id="3133431"/>
    <lineage>
        <taxon>Bacteria</taxon>
        <taxon>Bacillati</taxon>
        <taxon>Actinomycetota</taxon>
        <taxon>Actinomycetes</taxon>
        <taxon>Pseudonocardiales</taxon>
        <taxon>Pseudonocardiaceae</taxon>
        <taxon>Pseudonocardia</taxon>
    </lineage>
</organism>
<comment type="caution">
    <text evidence="1">The sequence shown here is derived from an EMBL/GenBank/DDBJ whole genome shotgun (WGS) entry which is preliminary data.</text>
</comment>
<gene>
    <name evidence="1" type="ORF">WJX68_00715</name>
</gene>
<evidence type="ECO:0000313" key="1">
    <source>
        <dbReference type="EMBL" id="MEJ8277435.1"/>
    </source>
</evidence>
<evidence type="ECO:0000313" key="2">
    <source>
        <dbReference type="Proteomes" id="UP001364211"/>
    </source>
</evidence>
<reference evidence="1 2" key="1">
    <citation type="submission" date="2024-03" db="EMBL/GenBank/DDBJ databases">
        <title>Draft genome sequence of Pseudonocardia sp. DW16-2.</title>
        <authorList>
            <person name="Duangmal K."/>
        </authorList>
    </citation>
    <scope>NUCLEOTIDE SEQUENCE [LARGE SCALE GENOMIC DNA]</scope>
    <source>
        <strain evidence="1 2">DW16-2</strain>
    </source>
</reference>
<name>A0ABU8T0F1_9PSEU</name>
<dbReference type="RefSeq" id="WP_340285470.1">
    <property type="nucleotide sequence ID" value="NZ_JBBJUP010000001.1"/>
</dbReference>
<proteinExistence type="predicted"/>
<dbReference type="Proteomes" id="UP001364211">
    <property type="component" value="Unassembled WGS sequence"/>
</dbReference>
<sequence length="143" mass="15772">MQVRLTSAGLRVTGRIVDDAADCAAHSYGRVREFFRDHPCASLRRAQFEVRDRNGDVALVPIAWVDMLTETEARQLKTLMDTAATGNVTELSRERGRYRTVRYTGDAYASRRDGTTVVNAQAQPVARGWAGLALTSVVTNAVE</sequence>
<protein>
    <submittedName>
        <fullName evidence="1">Uncharacterized protein</fullName>
    </submittedName>
</protein>
<accession>A0ABU8T0F1</accession>
<keyword evidence="2" id="KW-1185">Reference proteome</keyword>